<evidence type="ECO:0000256" key="1">
    <source>
        <dbReference type="ARBA" id="ARBA00022723"/>
    </source>
</evidence>
<reference evidence="9" key="1">
    <citation type="submission" date="2023-03" db="EMBL/GenBank/DDBJ databases">
        <title>Chromosome-scale reference genome and RAD-based genetic map of yellow starthistle (Centaurea solstitialis) reveal putative structural variation and QTLs associated with invader traits.</title>
        <authorList>
            <person name="Reatini B."/>
            <person name="Cang F.A."/>
            <person name="Jiang Q."/>
            <person name="Mckibben M.T.W."/>
            <person name="Barker M.S."/>
            <person name="Rieseberg L.H."/>
            <person name="Dlugosch K.M."/>
        </authorList>
    </citation>
    <scope>NUCLEOTIDE SEQUENCE</scope>
    <source>
        <strain evidence="9">CAN-66</strain>
        <tissue evidence="9">Leaf</tissue>
    </source>
</reference>
<comment type="caution">
    <text evidence="9">The sequence shown here is derived from an EMBL/GenBank/DDBJ whole genome shotgun (WGS) entry which is preliminary data.</text>
</comment>
<evidence type="ECO:0000313" key="9">
    <source>
        <dbReference type="EMBL" id="KAJ9541275.1"/>
    </source>
</evidence>
<evidence type="ECO:0000256" key="4">
    <source>
        <dbReference type="ARBA" id="ARBA00074102"/>
    </source>
</evidence>
<evidence type="ECO:0000256" key="3">
    <source>
        <dbReference type="ARBA" id="ARBA00054658"/>
    </source>
</evidence>
<keyword evidence="1 6" id="KW-0479">Metal-binding</keyword>
<protein>
    <recommendedName>
        <fullName evidence="4">2-oxoglutarate-dependent dioxygenase DAO</fullName>
    </recommendedName>
    <alternativeName>
        <fullName evidence="5">Protein DIOXYGENASE FOR AUXIN OXIDATION</fullName>
    </alternativeName>
</protein>
<evidence type="ECO:0000259" key="8">
    <source>
        <dbReference type="PROSITE" id="PS51471"/>
    </source>
</evidence>
<dbReference type="SUPFAM" id="SSF51197">
    <property type="entry name" value="Clavaminate synthase-like"/>
    <property type="match status" value="1"/>
</dbReference>
<dbReference type="FunFam" id="2.60.120.330:FF:000017">
    <property type="entry name" value="2-oxoglutarate-dependent dioxygenase DAO"/>
    <property type="match status" value="1"/>
</dbReference>
<dbReference type="Pfam" id="PF14226">
    <property type="entry name" value="DIOX_N"/>
    <property type="match status" value="1"/>
</dbReference>
<dbReference type="GO" id="GO:0016705">
    <property type="term" value="F:oxidoreductase activity, acting on paired donors, with incorporation or reduction of molecular oxygen"/>
    <property type="evidence" value="ECO:0007669"/>
    <property type="project" value="UniProtKB-ARBA"/>
</dbReference>
<keyword evidence="10" id="KW-1185">Reference proteome</keyword>
<dbReference type="PROSITE" id="PS51471">
    <property type="entry name" value="FE2OG_OXY"/>
    <property type="match status" value="1"/>
</dbReference>
<evidence type="ECO:0000313" key="10">
    <source>
        <dbReference type="Proteomes" id="UP001172457"/>
    </source>
</evidence>
<dbReference type="InterPro" id="IPR027443">
    <property type="entry name" value="IPNS-like_sf"/>
</dbReference>
<dbReference type="InterPro" id="IPR026992">
    <property type="entry name" value="DIOX_N"/>
</dbReference>
<dbReference type="GO" id="GO:0046872">
    <property type="term" value="F:metal ion binding"/>
    <property type="evidence" value="ECO:0007669"/>
    <property type="project" value="UniProtKB-KW"/>
</dbReference>
<sequence length="342" mass="38448">MKESSAANIGEGSNEKHVNLRKREKQSQLLISRQKLEMATTCSIPMIDLHDFPNQSSKLMAACEEWGCFRLLNHHDILPSTLMSEMNSVAKSLFDLPVEIKRRNLDVVIGSGYTAGTEKSPLYEAMGMYDIPVRYDVETFCSQLDATPHQREIITKYVGAVHELLMSIAEKLAEGFGVKSENIGFQNWMFQFRMNKYHFTPQTVGLTGVETHTDSGFIYIVQIDEGVCGLEVMDKSGHFIPVDPHPGTIIVNLGDIAKVWSNGRFCNVKHRVQCKEPTIRLSIASGLLGPREAIEPLAELVNIDHPCVYVPTTYEDYRKFRFSKDLQAGEALVLQQTSSFVN</sequence>
<evidence type="ECO:0000256" key="2">
    <source>
        <dbReference type="ARBA" id="ARBA00023004"/>
    </source>
</evidence>
<feature type="region of interest" description="Disordered" evidence="7">
    <location>
        <begin position="1"/>
        <end position="24"/>
    </location>
</feature>
<comment type="similarity">
    <text evidence="6">Belongs to the iron/ascorbate-dependent oxidoreductase family.</text>
</comment>
<dbReference type="Proteomes" id="UP001172457">
    <property type="component" value="Chromosome 7"/>
</dbReference>
<evidence type="ECO:0000256" key="7">
    <source>
        <dbReference type="SAM" id="MobiDB-lite"/>
    </source>
</evidence>
<dbReference type="Pfam" id="PF03171">
    <property type="entry name" value="2OG-FeII_Oxy"/>
    <property type="match status" value="1"/>
</dbReference>
<dbReference type="EMBL" id="JARYMX010000007">
    <property type="protein sequence ID" value="KAJ9541275.1"/>
    <property type="molecule type" value="Genomic_DNA"/>
</dbReference>
<dbReference type="InterPro" id="IPR050231">
    <property type="entry name" value="Iron_ascorbate_oxido_reductase"/>
</dbReference>
<evidence type="ECO:0000256" key="5">
    <source>
        <dbReference type="ARBA" id="ARBA00076740"/>
    </source>
</evidence>
<evidence type="ECO:0000256" key="6">
    <source>
        <dbReference type="RuleBase" id="RU003682"/>
    </source>
</evidence>
<proteinExistence type="inferred from homology"/>
<dbReference type="InterPro" id="IPR005123">
    <property type="entry name" value="Oxoglu/Fe-dep_dioxygenase_dom"/>
</dbReference>
<keyword evidence="2 6" id="KW-0408">Iron</keyword>
<gene>
    <name evidence="9" type="ORF">OSB04_027781</name>
</gene>
<organism evidence="9 10">
    <name type="scientific">Centaurea solstitialis</name>
    <name type="common">yellow star-thistle</name>
    <dbReference type="NCBI Taxonomy" id="347529"/>
    <lineage>
        <taxon>Eukaryota</taxon>
        <taxon>Viridiplantae</taxon>
        <taxon>Streptophyta</taxon>
        <taxon>Embryophyta</taxon>
        <taxon>Tracheophyta</taxon>
        <taxon>Spermatophyta</taxon>
        <taxon>Magnoliopsida</taxon>
        <taxon>eudicotyledons</taxon>
        <taxon>Gunneridae</taxon>
        <taxon>Pentapetalae</taxon>
        <taxon>asterids</taxon>
        <taxon>campanulids</taxon>
        <taxon>Asterales</taxon>
        <taxon>Asteraceae</taxon>
        <taxon>Carduoideae</taxon>
        <taxon>Cardueae</taxon>
        <taxon>Centaureinae</taxon>
        <taxon>Centaurea</taxon>
    </lineage>
</organism>
<dbReference type="AlphaFoldDB" id="A0AA38SEH2"/>
<feature type="domain" description="Fe2OG dioxygenase" evidence="8">
    <location>
        <begin position="185"/>
        <end position="290"/>
    </location>
</feature>
<accession>A0AA38SEH2</accession>
<name>A0AA38SEH2_9ASTR</name>
<keyword evidence="6" id="KW-0560">Oxidoreductase</keyword>
<dbReference type="InterPro" id="IPR044861">
    <property type="entry name" value="IPNS-like_FE2OG_OXY"/>
</dbReference>
<dbReference type="Gene3D" id="2.60.120.330">
    <property type="entry name" value="B-lactam Antibiotic, Isopenicillin N Synthase, Chain"/>
    <property type="match status" value="1"/>
</dbReference>
<comment type="function">
    <text evidence="3">2-oxoglutarate-dependent dioxygenase essential for auxin catabolism and maintenance of auxin homeostasis in reproductive organs. Catalyzes the irreversible oxidation of indole-3-acetic acid (IAA) to the biologically inactive 2-oxoindole-3-acetic acid (OxIAA).</text>
</comment>
<dbReference type="PANTHER" id="PTHR47990">
    <property type="entry name" value="2-OXOGLUTARATE (2OG) AND FE(II)-DEPENDENT OXYGENASE SUPERFAMILY PROTEIN-RELATED"/>
    <property type="match status" value="1"/>
</dbReference>